<protein>
    <submittedName>
        <fullName evidence="1">Uncharacterized protein</fullName>
    </submittedName>
</protein>
<sequence length="283" mass="29887">MVGDDAVAGAVLPLGRLAGQVDGCLDQMTEQVDAVIVVGALKNSGNAFQAHSGVDGGTRQFLAAAVLLLVELHEDEVPDLHEPVTVLVGASRRAAGDGLAVVVEDLRARTARTHLPHGPEIVGGRDRDDLVVGEAGDLLPNRCRFGVLAIDGDEKLLGRKAEALGQQLPGERNRLFLEIIAEGKIPQHLEEGVVAGGIADIVEIVVLTAGADAFLGRHGARRQRLLLAGEDVLERHHPCVDEHQGWIVMGYERRRGHDAVIALAEILQEGGPDLVDAGAFAHG</sequence>
<reference evidence="1 2" key="1">
    <citation type="submission" date="2016-07" db="EMBL/GenBank/DDBJ databases">
        <title>Draft genome sequence of Methyloligella halotolerans C2T (VKM B-2706T=CCUG 61687T=DSM 25045T), a halotolerant polyhydroxybutyrate accumulating methylotroph.</title>
        <authorList>
            <person name="Vasilenko O.V."/>
            <person name="Doronina N.V."/>
            <person name="Poroshina M.N."/>
            <person name="Tarlachkov S.V."/>
            <person name="Trotsenko Y.A."/>
        </authorList>
    </citation>
    <scope>NUCLEOTIDE SEQUENCE [LARGE SCALE GENOMIC DNA]</scope>
    <source>
        <strain evidence="1 2">VKM B-2706</strain>
    </source>
</reference>
<evidence type="ECO:0000313" key="2">
    <source>
        <dbReference type="Proteomes" id="UP000095087"/>
    </source>
</evidence>
<keyword evidence="2" id="KW-1185">Reference proteome</keyword>
<proteinExistence type="predicted"/>
<organism evidence="1 2">
    <name type="scientific">Methyloligella halotolerans</name>
    <dbReference type="NCBI Taxonomy" id="1177755"/>
    <lineage>
        <taxon>Bacteria</taxon>
        <taxon>Pseudomonadati</taxon>
        <taxon>Pseudomonadota</taxon>
        <taxon>Alphaproteobacteria</taxon>
        <taxon>Hyphomicrobiales</taxon>
        <taxon>Hyphomicrobiaceae</taxon>
        <taxon>Methyloligella</taxon>
    </lineage>
</organism>
<evidence type="ECO:0000313" key="1">
    <source>
        <dbReference type="EMBL" id="ODA68892.1"/>
    </source>
</evidence>
<accession>A0A1E2S3B1</accession>
<dbReference type="AntiFam" id="ANF00074">
    <property type="entry name" value="Shadow ORF (opposite alaS)"/>
</dbReference>
<dbReference type="Proteomes" id="UP000095087">
    <property type="component" value="Unassembled WGS sequence"/>
</dbReference>
<comment type="caution">
    <text evidence="1">The sequence shown here is derived from an EMBL/GenBank/DDBJ whole genome shotgun (WGS) entry which is preliminary data.</text>
</comment>
<gene>
    <name evidence="1" type="ORF">A7A08_00726</name>
</gene>
<name>A0A1E2S3B1_9HYPH</name>
<dbReference type="AlphaFoldDB" id="A0A1E2S3B1"/>
<dbReference type="EMBL" id="MASI01000001">
    <property type="protein sequence ID" value="ODA68892.1"/>
    <property type="molecule type" value="Genomic_DNA"/>
</dbReference>